<keyword evidence="3" id="KW-1185">Reference proteome</keyword>
<dbReference type="OrthoDB" id="5876963at2"/>
<dbReference type="AlphaFoldDB" id="A0A3S0MQW3"/>
<dbReference type="InterPro" id="IPR058548">
    <property type="entry name" value="MlaB-like_STAS"/>
</dbReference>
<name>A0A3S0MQW3_9VIBR</name>
<proteinExistence type="predicted"/>
<feature type="domain" description="STAS" evidence="1">
    <location>
        <begin position="1"/>
        <end position="89"/>
    </location>
</feature>
<evidence type="ECO:0000259" key="1">
    <source>
        <dbReference type="PROSITE" id="PS50801"/>
    </source>
</evidence>
<dbReference type="RefSeq" id="WP_126572663.1">
    <property type="nucleotide sequence ID" value="NZ_RXZH01000001.1"/>
</dbReference>
<dbReference type="InterPro" id="IPR002645">
    <property type="entry name" value="STAS_dom"/>
</dbReference>
<dbReference type="InterPro" id="IPR052746">
    <property type="entry name" value="MlaB_ABC_Transporter"/>
</dbReference>
<organism evidence="2 3">
    <name type="scientific">Vibrio aquaticus</name>
    <dbReference type="NCBI Taxonomy" id="2496559"/>
    <lineage>
        <taxon>Bacteria</taxon>
        <taxon>Pseudomonadati</taxon>
        <taxon>Pseudomonadota</taxon>
        <taxon>Gammaproteobacteria</taxon>
        <taxon>Vibrionales</taxon>
        <taxon>Vibrionaceae</taxon>
        <taxon>Vibrio</taxon>
    </lineage>
</organism>
<dbReference type="PROSITE" id="PS50801">
    <property type="entry name" value="STAS"/>
    <property type="match status" value="1"/>
</dbReference>
<dbReference type="SUPFAM" id="SSF52091">
    <property type="entry name" value="SpoIIaa-like"/>
    <property type="match status" value="1"/>
</dbReference>
<dbReference type="Pfam" id="PF13466">
    <property type="entry name" value="STAS_2"/>
    <property type="match status" value="1"/>
</dbReference>
<dbReference type="EMBL" id="RXZH01000001">
    <property type="protein sequence ID" value="RTZ17913.1"/>
    <property type="molecule type" value="Genomic_DNA"/>
</dbReference>
<gene>
    <name evidence="2" type="ORF">EJ063_03755</name>
</gene>
<sequence>MDCLLPESLDISTVLDTTIEYRNWLVQQTSLHIDGSHVHRVDAAGLQALAALFLSAKNNQINIQLMNPTQPVIDGATILGLAETFDLNS</sequence>
<reference evidence="2 3" key="1">
    <citation type="submission" date="2018-12" db="EMBL/GenBank/DDBJ databases">
        <title>Vibrio sp. isolated from China Sea.</title>
        <authorList>
            <person name="Li Y."/>
        </authorList>
    </citation>
    <scope>NUCLEOTIDE SEQUENCE [LARGE SCALE GENOMIC DNA]</scope>
    <source>
        <strain evidence="2 3">BEI207</strain>
    </source>
</reference>
<protein>
    <submittedName>
        <fullName evidence="2">STAS domain-containing protein</fullName>
    </submittedName>
</protein>
<evidence type="ECO:0000313" key="2">
    <source>
        <dbReference type="EMBL" id="RTZ17913.1"/>
    </source>
</evidence>
<dbReference type="Proteomes" id="UP000268973">
    <property type="component" value="Unassembled WGS sequence"/>
</dbReference>
<dbReference type="PANTHER" id="PTHR35849:SF2">
    <property type="entry name" value="BLR2341 PROTEIN"/>
    <property type="match status" value="1"/>
</dbReference>
<dbReference type="InterPro" id="IPR036513">
    <property type="entry name" value="STAS_dom_sf"/>
</dbReference>
<dbReference type="Gene3D" id="3.30.750.24">
    <property type="entry name" value="STAS domain"/>
    <property type="match status" value="1"/>
</dbReference>
<comment type="caution">
    <text evidence="2">The sequence shown here is derived from an EMBL/GenBank/DDBJ whole genome shotgun (WGS) entry which is preliminary data.</text>
</comment>
<dbReference type="PANTHER" id="PTHR35849">
    <property type="entry name" value="BLR2341 PROTEIN"/>
    <property type="match status" value="1"/>
</dbReference>
<evidence type="ECO:0000313" key="3">
    <source>
        <dbReference type="Proteomes" id="UP000268973"/>
    </source>
</evidence>
<accession>A0A3S0MQW3</accession>